<keyword evidence="7" id="KW-1185">Reference proteome</keyword>
<dbReference type="FunCoup" id="A0A423PLQ2">
    <property type="interactions" value="63"/>
</dbReference>
<reference evidence="6 7" key="1">
    <citation type="submission" date="2013-10" db="EMBL/GenBank/DDBJ databases">
        <title>Salinisphaera japonica YTM-1 Genome Sequencing.</title>
        <authorList>
            <person name="Lai Q."/>
            <person name="Li C."/>
            <person name="Shao Z."/>
        </authorList>
    </citation>
    <scope>NUCLEOTIDE SEQUENCE [LARGE SCALE GENOMIC DNA]</scope>
    <source>
        <strain evidence="6 7">YTM-1</strain>
    </source>
</reference>
<dbReference type="AlphaFoldDB" id="A0A423PLQ2"/>
<dbReference type="InterPro" id="IPR020119">
    <property type="entry name" value="PsdUridine_synth_TruD_CS"/>
</dbReference>
<dbReference type="EC" id="5.4.99.27" evidence="4"/>
<dbReference type="EMBL" id="AYKG01000034">
    <property type="protein sequence ID" value="ROO26544.1"/>
    <property type="molecule type" value="Genomic_DNA"/>
</dbReference>
<dbReference type="SUPFAM" id="SSF55120">
    <property type="entry name" value="Pseudouridine synthase"/>
    <property type="match status" value="1"/>
</dbReference>
<proteinExistence type="inferred from homology"/>
<dbReference type="HAMAP" id="MF_01082">
    <property type="entry name" value="TruD"/>
    <property type="match status" value="1"/>
</dbReference>
<dbReference type="GO" id="GO:0031119">
    <property type="term" value="P:tRNA pseudouridine synthesis"/>
    <property type="evidence" value="ECO:0007669"/>
    <property type="project" value="UniProtKB-UniRule"/>
</dbReference>
<dbReference type="OrthoDB" id="1550679at2"/>
<dbReference type="GO" id="GO:0005829">
    <property type="term" value="C:cytosol"/>
    <property type="evidence" value="ECO:0007669"/>
    <property type="project" value="TreeGrafter"/>
</dbReference>
<organism evidence="6 7">
    <name type="scientific">Salinisphaera japonica YTM-1</name>
    <dbReference type="NCBI Taxonomy" id="1209778"/>
    <lineage>
        <taxon>Bacteria</taxon>
        <taxon>Pseudomonadati</taxon>
        <taxon>Pseudomonadota</taxon>
        <taxon>Gammaproteobacteria</taxon>
        <taxon>Salinisphaerales</taxon>
        <taxon>Salinisphaeraceae</taxon>
        <taxon>Salinisphaera</taxon>
    </lineage>
</organism>
<protein>
    <recommendedName>
        <fullName evidence="4">tRNA pseudouridine synthase D</fullName>
        <ecNumber evidence="4">5.4.99.27</ecNumber>
    </recommendedName>
    <alternativeName>
        <fullName evidence="4">tRNA pseudouridine(13) synthase</fullName>
    </alternativeName>
    <alternativeName>
        <fullName evidence="4">tRNA pseudouridylate synthase D</fullName>
    </alternativeName>
    <alternativeName>
        <fullName evidence="4">tRNA-uridine isomerase D</fullName>
    </alternativeName>
</protein>
<keyword evidence="2 4" id="KW-0819">tRNA processing</keyword>
<feature type="active site" description="Nucleophile" evidence="4">
    <location>
        <position position="84"/>
    </location>
</feature>
<dbReference type="PANTHER" id="PTHR47811">
    <property type="entry name" value="TRNA PSEUDOURIDINE SYNTHASE D"/>
    <property type="match status" value="1"/>
</dbReference>
<dbReference type="InterPro" id="IPR011760">
    <property type="entry name" value="PsdUridine_synth_TruD_insert"/>
</dbReference>
<dbReference type="GO" id="GO:0160150">
    <property type="term" value="F:tRNA pseudouridine(13) synthase activity"/>
    <property type="evidence" value="ECO:0007669"/>
    <property type="project" value="UniProtKB-EC"/>
</dbReference>
<comment type="caution">
    <text evidence="6">The sequence shown here is derived from an EMBL/GenBank/DDBJ whole genome shotgun (WGS) entry which is preliminary data.</text>
</comment>
<dbReference type="InterPro" id="IPR042214">
    <property type="entry name" value="TruD_catalytic"/>
</dbReference>
<dbReference type="InterPro" id="IPR050170">
    <property type="entry name" value="TruD_pseudoU_synthase"/>
</dbReference>
<dbReference type="Proteomes" id="UP000285310">
    <property type="component" value="Unassembled WGS sequence"/>
</dbReference>
<gene>
    <name evidence="4" type="primary">truD</name>
    <name evidence="6" type="ORF">SAJA_10720</name>
</gene>
<evidence type="ECO:0000259" key="5">
    <source>
        <dbReference type="PROSITE" id="PS50984"/>
    </source>
</evidence>
<name>A0A423PLQ2_9GAMM</name>
<dbReference type="InParanoid" id="A0A423PLQ2"/>
<accession>A0A423PLQ2</accession>
<dbReference type="PANTHER" id="PTHR47811:SF1">
    <property type="entry name" value="TRNA PSEUDOURIDINE SYNTHASE D"/>
    <property type="match status" value="1"/>
</dbReference>
<dbReference type="PROSITE" id="PS01268">
    <property type="entry name" value="UPF0024"/>
    <property type="match status" value="1"/>
</dbReference>
<keyword evidence="3 4" id="KW-0413">Isomerase</keyword>
<evidence type="ECO:0000256" key="3">
    <source>
        <dbReference type="ARBA" id="ARBA00023235"/>
    </source>
</evidence>
<dbReference type="Gene3D" id="3.30.2340.10">
    <property type="entry name" value="TruD, insertion domain"/>
    <property type="match status" value="1"/>
</dbReference>
<evidence type="ECO:0000313" key="7">
    <source>
        <dbReference type="Proteomes" id="UP000285310"/>
    </source>
</evidence>
<evidence type="ECO:0000256" key="4">
    <source>
        <dbReference type="HAMAP-Rule" id="MF_01082"/>
    </source>
</evidence>
<evidence type="ECO:0000256" key="2">
    <source>
        <dbReference type="ARBA" id="ARBA00022694"/>
    </source>
</evidence>
<sequence length="358" mass="38960">MPEPIVVDVADLPRVTVPAMAGRYRVESADFRVEEVFVHPLDDAGEHLWLWIEKTGLTTHQAIERIAGDCGVAARQIGFAGLKDRHARTYQWLSLPWPIKAELPTWTVADDLIVHAARRHGRKLKRGAHTANRFSIRLRDITYPEAVDDGESLTALATRIASQGVPNYFGEQRFGRQGTNVEMARQVFAGKRLPRNKRSIALSAARSFLFNQVLAARVAGGTWARALAGDVFMLAGTNSVFAGNTTDETAQALAERVASRDIAPTGPMPGQLGPRAVVPESPAADHEQAVGQAYPDLIDGLVAARVDAERRSLVLAVDDFRLARAGDDLIVSFGLPAGAFATSVLRELGDFVDAMRIR</sequence>
<dbReference type="InterPro" id="IPR043165">
    <property type="entry name" value="TruD_insert_sf"/>
</dbReference>
<dbReference type="InterPro" id="IPR020103">
    <property type="entry name" value="PsdUridine_synth_cat_dom_sf"/>
</dbReference>
<dbReference type="Gene3D" id="3.30.2350.20">
    <property type="entry name" value="TruD, catalytic domain"/>
    <property type="match status" value="1"/>
</dbReference>
<dbReference type="Pfam" id="PF01142">
    <property type="entry name" value="TruD"/>
    <property type="match status" value="2"/>
</dbReference>
<dbReference type="RefSeq" id="WP_123658634.1">
    <property type="nucleotide sequence ID" value="NZ_AYKG01000034.1"/>
</dbReference>
<comment type="catalytic activity">
    <reaction evidence="4">
        <text>uridine(13) in tRNA = pseudouridine(13) in tRNA</text>
        <dbReference type="Rhea" id="RHEA:42540"/>
        <dbReference type="Rhea" id="RHEA-COMP:10105"/>
        <dbReference type="Rhea" id="RHEA-COMP:10106"/>
        <dbReference type="ChEBI" id="CHEBI:65314"/>
        <dbReference type="ChEBI" id="CHEBI:65315"/>
        <dbReference type="EC" id="5.4.99.27"/>
    </reaction>
</comment>
<evidence type="ECO:0000313" key="6">
    <source>
        <dbReference type="EMBL" id="ROO26544.1"/>
    </source>
</evidence>
<evidence type="ECO:0000256" key="1">
    <source>
        <dbReference type="ARBA" id="ARBA00007953"/>
    </source>
</evidence>
<dbReference type="GO" id="GO:0003723">
    <property type="term" value="F:RNA binding"/>
    <property type="evidence" value="ECO:0007669"/>
    <property type="project" value="InterPro"/>
</dbReference>
<comment type="function">
    <text evidence="4">Responsible for synthesis of pseudouridine from uracil-13 in transfer RNAs.</text>
</comment>
<comment type="similarity">
    <text evidence="1 4">Belongs to the pseudouridine synthase TruD family.</text>
</comment>
<dbReference type="PROSITE" id="PS50984">
    <property type="entry name" value="TRUD"/>
    <property type="match status" value="1"/>
</dbReference>
<feature type="domain" description="TRUD" evidence="5">
    <location>
        <begin position="164"/>
        <end position="315"/>
    </location>
</feature>
<dbReference type="InterPro" id="IPR001656">
    <property type="entry name" value="PsdUridine_synth_TruD"/>
</dbReference>